<dbReference type="EMBL" id="UOGD01000035">
    <property type="protein sequence ID" value="VAX15829.1"/>
    <property type="molecule type" value="Genomic_DNA"/>
</dbReference>
<organism evidence="2">
    <name type="scientific">hydrothermal vent metagenome</name>
    <dbReference type="NCBI Taxonomy" id="652676"/>
    <lineage>
        <taxon>unclassified sequences</taxon>
        <taxon>metagenomes</taxon>
        <taxon>ecological metagenomes</taxon>
    </lineage>
</organism>
<dbReference type="PANTHER" id="PTHR47163:SF2">
    <property type="entry name" value="SI:DKEY-17M8.2"/>
    <property type="match status" value="1"/>
</dbReference>
<proteinExistence type="predicted"/>
<gene>
    <name evidence="2" type="ORF">MNBD_IGNAVI01-466</name>
</gene>
<dbReference type="InterPro" id="IPR053164">
    <property type="entry name" value="IS1016-like_transposase"/>
</dbReference>
<dbReference type="SMART" id="SM01126">
    <property type="entry name" value="DDE_Tnp_IS1595"/>
    <property type="match status" value="1"/>
</dbReference>
<dbReference type="Pfam" id="PF12762">
    <property type="entry name" value="DDE_Tnp_IS1595"/>
    <property type="match status" value="1"/>
</dbReference>
<dbReference type="InterPro" id="IPR024445">
    <property type="entry name" value="Tnp_ISXO2-like"/>
</dbReference>
<dbReference type="NCBIfam" id="NF033547">
    <property type="entry name" value="transpos_IS1595"/>
    <property type="match status" value="1"/>
</dbReference>
<sequence>MYKEINFLEFQKLFSTERKCEKYLFKKRWKNGFTCPRCGNMKYYTLPKRKLYQCKKCGYQTSITANTIFHRTRTPLRKWFWAIYLLTNNKNGISALQLQKQLSIKSYQTAWTMLHKIRSAMIKRNKRYKLSGLIELDEAYLGQKKQPGKRGRGSENKATVLAAIEVPNNKNPRFAFLKKVEDISSSTVLDEISQNVKEHQVIKTDGYSSYKPLSSSGYYHYPKVMKNVEDIKKHLPWVHILISNLKSSIRAIFHGVSKKHLQRYLDEYSYRFNRRFVENQLFDRLLFACTLYNTVSYSELTG</sequence>
<accession>A0A3B1BCA5</accession>
<name>A0A3B1BCA5_9ZZZZ</name>
<dbReference type="InterPro" id="IPR024442">
    <property type="entry name" value="Transposase_Zn_ribbon"/>
</dbReference>
<dbReference type="AlphaFoldDB" id="A0A3B1BCA5"/>
<dbReference type="Pfam" id="PF12760">
    <property type="entry name" value="Zn_ribbon_IS1595"/>
    <property type="match status" value="1"/>
</dbReference>
<dbReference type="PANTHER" id="PTHR47163">
    <property type="entry name" value="DDE_TNP_IS1595 DOMAIN-CONTAINING PROTEIN"/>
    <property type="match status" value="1"/>
</dbReference>
<evidence type="ECO:0000259" key="1">
    <source>
        <dbReference type="SMART" id="SM01126"/>
    </source>
</evidence>
<feature type="domain" description="ISXO2-like transposase" evidence="1">
    <location>
        <begin position="129"/>
        <end position="273"/>
    </location>
</feature>
<protein>
    <submittedName>
        <fullName evidence="2">Mobile element protein</fullName>
    </submittedName>
</protein>
<evidence type="ECO:0000313" key="2">
    <source>
        <dbReference type="EMBL" id="VAX15829.1"/>
    </source>
</evidence>
<reference evidence="2" key="1">
    <citation type="submission" date="2018-06" db="EMBL/GenBank/DDBJ databases">
        <authorList>
            <person name="Zhirakovskaya E."/>
        </authorList>
    </citation>
    <scope>NUCLEOTIDE SEQUENCE</scope>
</reference>